<evidence type="ECO:0000313" key="1">
    <source>
        <dbReference type="EMBL" id="BFH72628.1"/>
    </source>
</evidence>
<sequence>MNELSQSLKKMKIKGDKESILQFLREVMRLLPPSDDFGITITKKGVHEYVLDRQGIVVISLSEDEFLPYFSANHKRIDIDKVPDDVLKEVKEKWKEILDQLRDYAIEYSKLDKKFLKVADEVNGVIFENL</sequence>
<protein>
    <recommendedName>
        <fullName evidence="2">DUF5858 domain-containing protein</fullName>
    </recommendedName>
</protein>
<accession>A0AAT9GP03</accession>
<dbReference type="KEGG" id="sjv:SJAV_05720"/>
<dbReference type="RefSeq" id="WP_369610837.1">
    <property type="nucleotide sequence ID" value="NZ_AP031322.1"/>
</dbReference>
<name>A0AAT9GP03_9CREN</name>
<proteinExistence type="predicted"/>
<dbReference type="AlphaFoldDB" id="A0AAT9GP03"/>
<reference evidence="1" key="1">
    <citation type="submission" date="2024-03" db="EMBL/GenBank/DDBJ databases">
        <title>Complete genome sequence of Sulfurisphaera javensis strain KD-1.</title>
        <authorList>
            <person name="Sakai H."/>
            <person name="Nur N."/>
            <person name="Suwanto A."/>
            <person name="Kurosawa N."/>
        </authorList>
    </citation>
    <scope>NUCLEOTIDE SEQUENCE</scope>
    <source>
        <strain evidence="1">KD-1</strain>
    </source>
</reference>
<evidence type="ECO:0008006" key="2">
    <source>
        <dbReference type="Google" id="ProtNLM"/>
    </source>
</evidence>
<gene>
    <name evidence="1" type="ORF">SJAV_05720</name>
</gene>
<organism evidence="1">
    <name type="scientific">Sulfurisphaera javensis</name>
    <dbReference type="NCBI Taxonomy" id="2049879"/>
    <lineage>
        <taxon>Archaea</taxon>
        <taxon>Thermoproteota</taxon>
        <taxon>Thermoprotei</taxon>
        <taxon>Sulfolobales</taxon>
        <taxon>Sulfolobaceae</taxon>
        <taxon>Sulfurisphaera</taxon>
    </lineage>
</organism>
<dbReference type="GeneID" id="92353506"/>
<dbReference type="EMBL" id="AP031322">
    <property type="protein sequence ID" value="BFH72628.1"/>
    <property type="molecule type" value="Genomic_DNA"/>
</dbReference>